<dbReference type="Proteomes" id="UP001183176">
    <property type="component" value="Unassembled WGS sequence"/>
</dbReference>
<keyword evidence="1" id="KW-1133">Transmembrane helix</keyword>
<evidence type="ECO:0000313" key="4">
    <source>
        <dbReference type="Proteomes" id="UP001183176"/>
    </source>
</evidence>
<evidence type="ECO:0000256" key="1">
    <source>
        <dbReference type="SAM" id="Phobius"/>
    </source>
</evidence>
<dbReference type="InterPro" id="IPR012495">
    <property type="entry name" value="TadE-like_dom"/>
</dbReference>
<keyword evidence="1" id="KW-0472">Membrane</keyword>
<keyword evidence="1" id="KW-0812">Transmembrane</keyword>
<dbReference type="EMBL" id="JAVREH010000016">
    <property type="protein sequence ID" value="MDT0262281.1"/>
    <property type="molecule type" value="Genomic_DNA"/>
</dbReference>
<proteinExistence type="predicted"/>
<keyword evidence="4" id="KW-1185">Reference proteome</keyword>
<feature type="domain" description="TadE-like" evidence="2">
    <location>
        <begin position="21"/>
        <end position="63"/>
    </location>
</feature>
<comment type="caution">
    <text evidence="3">The sequence shown here is derived from an EMBL/GenBank/DDBJ whole genome shotgun (WGS) entry which is preliminary data.</text>
</comment>
<organism evidence="3 4">
    <name type="scientific">Jatrophihabitans lederbergiae</name>
    <dbReference type="NCBI Taxonomy" id="3075547"/>
    <lineage>
        <taxon>Bacteria</taxon>
        <taxon>Bacillati</taxon>
        <taxon>Actinomycetota</taxon>
        <taxon>Actinomycetes</taxon>
        <taxon>Jatrophihabitantales</taxon>
        <taxon>Jatrophihabitantaceae</taxon>
        <taxon>Jatrophihabitans</taxon>
    </lineage>
</organism>
<sequence length="139" mass="14951">MAALSALHRRWARVVRDREDGFTTVEAVVVIPVVIIMSMISVQYVMLWHARNVAEAAARDGLRVARGYQATSSQGSASCTHYLDLVANKMLGDRTCTADRGTQTVLVTVHAKVMSVIPFGDFAVDQSATGPVEVFNGGG</sequence>
<evidence type="ECO:0000259" key="2">
    <source>
        <dbReference type="Pfam" id="PF07811"/>
    </source>
</evidence>
<reference evidence="4" key="1">
    <citation type="submission" date="2023-07" db="EMBL/GenBank/DDBJ databases">
        <title>30 novel species of actinomycetes from the DSMZ collection.</title>
        <authorList>
            <person name="Nouioui I."/>
        </authorList>
    </citation>
    <scope>NUCLEOTIDE SEQUENCE [LARGE SCALE GENOMIC DNA]</scope>
    <source>
        <strain evidence="4">DSM 44399</strain>
    </source>
</reference>
<feature type="transmembrane region" description="Helical" evidence="1">
    <location>
        <begin position="21"/>
        <end position="46"/>
    </location>
</feature>
<gene>
    <name evidence="3" type="ORF">RM423_12860</name>
</gene>
<dbReference type="RefSeq" id="WP_311423432.1">
    <property type="nucleotide sequence ID" value="NZ_JAVREH010000016.1"/>
</dbReference>
<name>A0ABU2JC06_9ACTN</name>
<dbReference type="Pfam" id="PF07811">
    <property type="entry name" value="TadE"/>
    <property type="match status" value="1"/>
</dbReference>
<protein>
    <submittedName>
        <fullName evidence="3">TadE/TadG family type IV pilus assembly protein</fullName>
    </submittedName>
</protein>
<evidence type="ECO:0000313" key="3">
    <source>
        <dbReference type="EMBL" id="MDT0262281.1"/>
    </source>
</evidence>
<accession>A0ABU2JC06</accession>